<evidence type="ECO:0000313" key="2">
    <source>
        <dbReference type="WBParaSite" id="PgB08_g093_t03"/>
    </source>
</evidence>
<dbReference type="Proteomes" id="UP000887569">
    <property type="component" value="Unplaced"/>
</dbReference>
<dbReference type="AlphaFoldDB" id="A0A914ZSX4"/>
<reference evidence="2" key="1">
    <citation type="submission" date="2022-11" db="UniProtKB">
        <authorList>
            <consortium name="WormBaseParasite"/>
        </authorList>
    </citation>
    <scope>IDENTIFICATION</scope>
</reference>
<name>A0A914ZSX4_PARUN</name>
<organism evidence="1 2">
    <name type="scientific">Parascaris univalens</name>
    <name type="common">Nematode worm</name>
    <dbReference type="NCBI Taxonomy" id="6257"/>
    <lineage>
        <taxon>Eukaryota</taxon>
        <taxon>Metazoa</taxon>
        <taxon>Ecdysozoa</taxon>
        <taxon>Nematoda</taxon>
        <taxon>Chromadorea</taxon>
        <taxon>Rhabditida</taxon>
        <taxon>Spirurina</taxon>
        <taxon>Ascaridomorpha</taxon>
        <taxon>Ascaridoidea</taxon>
        <taxon>Ascarididae</taxon>
        <taxon>Parascaris</taxon>
    </lineage>
</organism>
<accession>A0A914ZSX4</accession>
<protein>
    <submittedName>
        <fullName evidence="2">Ovule protein</fullName>
    </submittedName>
</protein>
<sequence length="82" mass="9257">VFPIMRRVELQSRGCFSGMLGSPHSLLSLVRLTLIACFFICDEFQIAAGADIHLVQMTKVIEGDTMVIQFRANRKAQGMRER</sequence>
<keyword evidence="1" id="KW-1185">Reference proteome</keyword>
<evidence type="ECO:0000313" key="1">
    <source>
        <dbReference type="Proteomes" id="UP000887569"/>
    </source>
</evidence>
<proteinExistence type="predicted"/>
<dbReference type="WBParaSite" id="PgB08_g093_t03">
    <property type="protein sequence ID" value="PgB08_g093_t03"/>
    <property type="gene ID" value="PgB08_g093"/>
</dbReference>